<evidence type="ECO:0000313" key="1">
    <source>
        <dbReference type="EMBL" id="RSU00794.1"/>
    </source>
</evidence>
<evidence type="ECO:0000313" key="2">
    <source>
        <dbReference type="Proteomes" id="UP000288197"/>
    </source>
</evidence>
<keyword evidence="2" id="KW-1185">Reference proteome</keyword>
<dbReference type="Gene3D" id="3.30.160.170">
    <property type="entry name" value="FlaG-like"/>
    <property type="match status" value="1"/>
</dbReference>
<organism evidence="1 2">
    <name type="scientific">Vagococcus fluvialis</name>
    <dbReference type="NCBI Taxonomy" id="2738"/>
    <lineage>
        <taxon>Bacteria</taxon>
        <taxon>Bacillati</taxon>
        <taxon>Bacillota</taxon>
        <taxon>Bacilli</taxon>
        <taxon>Lactobacillales</taxon>
        <taxon>Enterococcaceae</taxon>
        <taxon>Vagococcus</taxon>
    </lineage>
</organism>
<dbReference type="OrthoDB" id="9799867at2"/>
<dbReference type="InterPro" id="IPR035924">
    <property type="entry name" value="FlaG-like_sf"/>
</dbReference>
<proteinExistence type="predicted"/>
<sequence length="126" mass="14432">MDINNDSILYRTINEQVDTKHKVTLDNKLEITEKTIKDPEGNDYKPGTLSNYSQVQIQKMIDESNKHLLGKDAKLTYKTHESTKKTIITLVDTKTNEVIREIPSEKMLDSIANIWEMVGLIVNKKG</sequence>
<dbReference type="AlphaFoldDB" id="A0A369AXY8"/>
<dbReference type="SUPFAM" id="SSF160214">
    <property type="entry name" value="FlaG-like"/>
    <property type="match status" value="1"/>
</dbReference>
<dbReference type="EMBL" id="NGJX01000011">
    <property type="protein sequence ID" value="RSU00794.1"/>
    <property type="molecule type" value="Genomic_DNA"/>
</dbReference>
<accession>A0A369AXY8</accession>
<dbReference type="InterPro" id="IPR005186">
    <property type="entry name" value="FlaG"/>
</dbReference>
<gene>
    <name evidence="1" type="ORF">CBF32_10490</name>
</gene>
<dbReference type="RefSeq" id="WP_114290187.1">
    <property type="nucleotide sequence ID" value="NZ_NGJX01000011.1"/>
</dbReference>
<protein>
    <submittedName>
        <fullName evidence="1">Uncharacterized protein</fullName>
    </submittedName>
</protein>
<comment type="caution">
    <text evidence="1">The sequence shown here is derived from an EMBL/GenBank/DDBJ whole genome shotgun (WGS) entry which is preliminary data.</text>
</comment>
<dbReference type="GeneID" id="63147092"/>
<dbReference type="PANTHER" id="PTHR37166">
    <property type="entry name" value="PROTEIN FLAG"/>
    <property type="match status" value="1"/>
</dbReference>
<dbReference type="Proteomes" id="UP000288197">
    <property type="component" value="Unassembled WGS sequence"/>
</dbReference>
<dbReference type="PANTHER" id="PTHR37166:SF1">
    <property type="entry name" value="PROTEIN FLAG"/>
    <property type="match status" value="1"/>
</dbReference>
<reference evidence="1 2" key="1">
    <citation type="submission" date="2017-05" db="EMBL/GenBank/DDBJ databases">
        <title>Vagococcus spp. assemblies.</title>
        <authorList>
            <person name="Gulvik C.A."/>
        </authorList>
    </citation>
    <scope>NUCLEOTIDE SEQUENCE [LARGE SCALE GENOMIC DNA]</scope>
    <source>
        <strain evidence="1 2">NCFB 2497</strain>
    </source>
</reference>
<dbReference type="Pfam" id="PF03646">
    <property type="entry name" value="FlaG"/>
    <property type="match status" value="1"/>
</dbReference>
<name>A0A369AXY8_9ENTE</name>